<evidence type="ECO:0000256" key="1">
    <source>
        <dbReference type="SAM" id="MobiDB-lite"/>
    </source>
</evidence>
<evidence type="ECO:0000313" key="4">
    <source>
        <dbReference type="Proteomes" id="UP000429607"/>
    </source>
</evidence>
<comment type="caution">
    <text evidence="2">The sequence shown here is derived from an EMBL/GenBank/DDBJ whole genome shotgun (WGS) entry which is preliminary data.</text>
</comment>
<dbReference type="Proteomes" id="UP000435112">
    <property type="component" value="Unassembled WGS sequence"/>
</dbReference>
<proteinExistence type="predicted"/>
<feature type="region of interest" description="Disordered" evidence="1">
    <location>
        <begin position="179"/>
        <end position="222"/>
    </location>
</feature>
<reference evidence="4 5" key="1">
    <citation type="submission" date="2018-09" db="EMBL/GenBank/DDBJ databases">
        <title>Genomic investigation of the strawberry pathogen Phytophthora fragariae indicates pathogenicity is determined by transcriptional variation in three key races.</title>
        <authorList>
            <person name="Adams T.M."/>
            <person name="Armitage A.D."/>
            <person name="Sobczyk M.K."/>
            <person name="Bates H.J."/>
            <person name="Dunwell J.M."/>
            <person name="Nellist C.F."/>
            <person name="Harrison R.J."/>
        </authorList>
    </citation>
    <scope>NUCLEOTIDE SEQUENCE [LARGE SCALE GENOMIC DNA]</scope>
    <source>
        <strain evidence="3 4">SCRP249</strain>
        <strain evidence="2 5">SCRP324</strain>
    </source>
</reference>
<feature type="compositionally biased region" description="Low complexity" evidence="1">
    <location>
        <begin position="100"/>
        <end position="122"/>
    </location>
</feature>
<feature type="region of interest" description="Disordered" evidence="1">
    <location>
        <begin position="1"/>
        <end position="156"/>
    </location>
</feature>
<evidence type="ECO:0000313" key="5">
    <source>
        <dbReference type="Proteomes" id="UP000435112"/>
    </source>
</evidence>
<organism evidence="2 5">
    <name type="scientific">Phytophthora rubi</name>
    <dbReference type="NCBI Taxonomy" id="129364"/>
    <lineage>
        <taxon>Eukaryota</taxon>
        <taxon>Sar</taxon>
        <taxon>Stramenopiles</taxon>
        <taxon>Oomycota</taxon>
        <taxon>Peronosporomycetes</taxon>
        <taxon>Peronosporales</taxon>
        <taxon>Peronosporaceae</taxon>
        <taxon>Phytophthora</taxon>
    </lineage>
</organism>
<feature type="compositionally biased region" description="Pro residues" evidence="1">
    <location>
        <begin position="79"/>
        <end position="89"/>
    </location>
</feature>
<evidence type="ECO:0000313" key="2">
    <source>
        <dbReference type="EMBL" id="KAE9005353.1"/>
    </source>
</evidence>
<evidence type="ECO:0000313" key="3">
    <source>
        <dbReference type="EMBL" id="KAE9036218.1"/>
    </source>
</evidence>
<gene>
    <name evidence="3" type="ORF">PR001_g8934</name>
    <name evidence="2" type="ORF">PR002_g16784</name>
</gene>
<dbReference type="Proteomes" id="UP000429607">
    <property type="component" value="Unassembled WGS sequence"/>
</dbReference>
<dbReference type="AlphaFoldDB" id="A0A6A3KNH0"/>
<sequence length="233" mass="24843">MRPAPTSSRGRHHHDDPSLGNEEVATSSSSATFDPCLPPRRGLRPPNHRPGPSPQRWLPLRQPHQAASPWKTLPTNRAPCPPVLTPTPPVIEDDGDDALDLGSNSSSADGDSATADDAYDALGPTAECDRPRPGQDRRAGHRPGRAKTSGSCCTGHRCKRVGLRHRAIEAAAIARLVTSLPTTPAPPTRRRSAPQPTGLASGGRQATPRDSEPRQPPPLRWTWMEAGALAATI</sequence>
<accession>A0A6A3KNH0</accession>
<protein>
    <submittedName>
        <fullName evidence="2">Uncharacterized protein</fullName>
    </submittedName>
</protein>
<dbReference type="EMBL" id="QXFV01000483">
    <property type="protein sequence ID" value="KAE9036218.1"/>
    <property type="molecule type" value="Genomic_DNA"/>
</dbReference>
<feature type="compositionally biased region" description="Basic and acidic residues" evidence="1">
    <location>
        <begin position="127"/>
        <end position="138"/>
    </location>
</feature>
<dbReference type="EMBL" id="QXFU01001306">
    <property type="protein sequence ID" value="KAE9005353.1"/>
    <property type="molecule type" value="Genomic_DNA"/>
</dbReference>
<name>A0A6A3KNH0_9STRA</name>